<sequence length="440" mass="48002">MATDDYLVQQLRAWGHAQVNRFALTYADRSTHVLEKARDMAPGTRERALRDLVGRDGSSRRRFMADRSGVEGMGMLPAWAVDPVRSTNDADKPHDNPEIAVDVGIPDALRWVEQALASMMRQCPLRALVLHTEYTVSASQAVKARMVAEKYGGELTLRQYRPEGHAAGNGGHGRRIRVHPGQGGAGADLHLPGGPDRLPGVEVDPRMAPSAPRRGDRMKGKVIGGSAAAVIALAAAALVKPWEGYSPTPYIDMVGVATYCYGDTSRPDKAVYTEQECAEKLNSRLGSYLTGISQCIKVPLREREWAAVLSWTYNVGVGAACRSTLVGRINAGQPAASWCPELDRWVYAGGKRVQGLEGVMENQHRKITGYRELSQSEIDLMNEIKTKGEELQALVNKVNDTNTAIEGDKGDCYRWSAIAKTDFQTGLMALTRAVAKPTSF</sequence>
<keyword evidence="2" id="KW-1185">Reference proteome</keyword>
<reference evidence="1" key="1">
    <citation type="submission" date="2022-10" db="EMBL/GenBank/DDBJ databases">
        <title>Culturing micro-colonial fungi from biological soil crusts in the Mojave desert and describing Neophaeococcomyces mojavensis, and introducing the new genera and species Taxawa tesnikishii.</title>
        <authorList>
            <person name="Kurbessoian T."/>
            <person name="Stajich J.E."/>
        </authorList>
    </citation>
    <scope>NUCLEOTIDE SEQUENCE</scope>
    <source>
        <strain evidence="1">JES_112</strain>
    </source>
</reference>
<protein>
    <submittedName>
        <fullName evidence="1">Uncharacterized protein</fullName>
    </submittedName>
</protein>
<comment type="caution">
    <text evidence="1">The sequence shown here is derived from an EMBL/GenBank/DDBJ whole genome shotgun (WGS) entry which is preliminary data.</text>
</comment>
<evidence type="ECO:0000313" key="2">
    <source>
        <dbReference type="Proteomes" id="UP001172386"/>
    </source>
</evidence>
<dbReference type="Proteomes" id="UP001172386">
    <property type="component" value="Unassembled WGS sequence"/>
</dbReference>
<organism evidence="1 2">
    <name type="scientific">Neophaeococcomyces mojaviensis</name>
    <dbReference type="NCBI Taxonomy" id="3383035"/>
    <lineage>
        <taxon>Eukaryota</taxon>
        <taxon>Fungi</taxon>
        <taxon>Dikarya</taxon>
        <taxon>Ascomycota</taxon>
        <taxon>Pezizomycotina</taxon>
        <taxon>Eurotiomycetes</taxon>
        <taxon>Chaetothyriomycetidae</taxon>
        <taxon>Chaetothyriales</taxon>
        <taxon>Chaetothyriales incertae sedis</taxon>
        <taxon>Neophaeococcomyces</taxon>
    </lineage>
</organism>
<name>A0ACC2ZW78_9EURO</name>
<accession>A0ACC2ZW78</accession>
<gene>
    <name evidence="1" type="ORF">H2198_008972</name>
</gene>
<evidence type="ECO:0000313" key="1">
    <source>
        <dbReference type="EMBL" id="KAJ9651793.1"/>
    </source>
</evidence>
<dbReference type="EMBL" id="JAPDRQ010000236">
    <property type="protein sequence ID" value="KAJ9651793.1"/>
    <property type="molecule type" value="Genomic_DNA"/>
</dbReference>
<proteinExistence type="predicted"/>